<proteinExistence type="predicted"/>
<accession>A0A915PFS0</accession>
<name>A0A915PFS0_9BILA</name>
<sequence length="157" mass="17501">MITIRVTRRRHGRGRGGRSGQSGSTSSSVGASSSSFGVPSDVVGESSVGSSSSVIETQDPILIIKEVIAKFSTTSLDDFNMYNNCLHLTEIPANYDYIGQEKELFIKLLTKKGFSKKERVVKFNKMVNHDRSTIDEIKDYCKAETDKIMEEIKENRI</sequence>
<dbReference type="Proteomes" id="UP000887560">
    <property type="component" value="Unplaced"/>
</dbReference>
<reference evidence="3" key="1">
    <citation type="submission" date="2022-11" db="UniProtKB">
        <authorList>
            <consortium name="WormBaseParasite"/>
        </authorList>
    </citation>
    <scope>IDENTIFICATION</scope>
</reference>
<evidence type="ECO:0000313" key="3">
    <source>
        <dbReference type="WBParaSite" id="scf7180000424583.g13504"/>
    </source>
</evidence>
<feature type="region of interest" description="Disordered" evidence="1">
    <location>
        <begin position="1"/>
        <end position="38"/>
    </location>
</feature>
<protein>
    <submittedName>
        <fullName evidence="3">Uncharacterized protein</fullName>
    </submittedName>
</protein>
<dbReference type="AlphaFoldDB" id="A0A915PFS0"/>
<keyword evidence="2" id="KW-1185">Reference proteome</keyword>
<dbReference type="WBParaSite" id="scf7180000424583.g13504">
    <property type="protein sequence ID" value="scf7180000424583.g13504"/>
    <property type="gene ID" value="scf7180000424583.g13504"/>
</dbReference>
<feature type="compositionally biased region" description="Low complexity" evidence="1">
    <location>
        <begin position="21"/>
        <end position="38"/>
    </location>
</feature>
<feature type="compositionally biased region" description="Basic residues" evidence="1">
    <location>
        <begin position="1"/>
        <end position="16"/>
    </location>
</feature>
<evidence type="ECO:0000256" key="1">
    <source>
        <dbReference type="SAM" id="MobiDB-lite"/>
    </source>
</evidence>
<evidence type="ECO:0000313" key="2">
    <source>
        <dbReference type="Proteomes" id="UP000887560"/>
    </source>
</evidence>
<organism evidence="2 3">
    <name type="scientific">Meloidogyne floridensis</name>
    <dbReference type="NCBI Taxonomy" id="298350"/>
    <lineage>
        <taxon>Eukaryota</taxon>
        <taxon>Metazoa</taxon>
        <taxon>Ecdysozoa</taxon>
        <taxon>Nematoda</taxon>
        <taxon>Chromadorea</taxon>
        <taxon>Rhabditida</taxon>
        <taxon>Tylenchina</taxon>
        <taxon>Tylenchomorpha</taxon>
        <taxon>Tylenchoidea</taxon>
        <taxon>Meloidogynidae</taxon>
        <taxon>Meloidogyninae</taxon>
        <taxon>Meloidogyne</taxon>
    </lineage>
</organism>